<sequence length="412" mass="45934">MYKKTLLAAAAIGLASTAQAAAPSLEEMWELVQKQQAEIAQLKSQLSETEQRVAQTEEKTEATFAAVEEVSAGPVAKLAEWAEKTTIGGYGEVHYNNLTSDNSDNSKDEFDLHRFVLFFGHQFNDDLRFFSELEVEHNVAGEGKNGEVEIEQAYIEYDYAQHHRAKAGVFLMPVGIINETHEPDTFYGVERNNVEKDILPATWWEAGAMFSGELAQGLSYDAGVHSGLYINPMDGKYKIRDGRQKASEAKGDDLAYTGRLKYTGVPGLELAATVQYQSDLWQGETFGGEDEADATLWEAHAIYNSGPFGIRALYAHWDIDDAIEAVQAGADEQEGFYIEPSYRLSPKLGLFARYSEWDNQAGESGDTEKEQYDIGVNYWLAENVVLKADYMRQEVEVGDELRGFNLGVGWSF</sequence>
<comment type="caution">
    <text evidence="4">The sequence shown here is derived from an EMBL/GenBank/DDBJ whole genome shotgun (WGS) entry which is preliminary data.</text>
</comment>
<evidence type="ECO:0000256" key="1">
    <source>
        <dbReference type="SAM" id="Coils"/>
    </source>
</evidence>
<evidence type="ECO:0000256" key="2">
    <source>
        <dbReference type="SAM" id="SignalP"/>
    </source>
</evidence>
<dbReference type="RefSeq" id="WP_305169090.1">
    <property type="nucleotide sequence ID" value="NZ_JAUUUU010000001.1"/>
</dbReference>
<dbReference type="InterPro" id="IPR023614">
    <property type="entry name" value="Porin_dom_sf"/>
</dbReference>
<name>A0AAW8B0M0_9GAMM</name>
<protein>
    <submittedName>
        <fullName evidence="4">Porin</fullName>
    </submittedName>
</protein>
<reference evidence="4" key="1">
    <citation type="journal article" date="2010" name="Int. J. Syst. Evol. Microbiol.">
        <title>Porticoccus litoralis gen. nov., sp. nov., a gammaproteobacterium isolated from the Yellow Sea.</title>
        <authorList>
            <person name="Oh H.M."/>
            <person name="Kim H."/>
            <person name="Kim K.M."/>
            <person name="Min G.S."/>
            <person name="Cho J.C."/>
        </authorList>
    </citation>
    <scope>NUCLEOTIDE SEQUENCE</scope>
    <source>
        <strain evidence="4">DSM 25064</strain>
    </source>
</reference>
<feature type="signal peptide" evidence="2">
    <location>
        <begin position="1"/>
        <end position="20"/>
    </location>
</feature>
<organism evidence="4 5">
    <name type="scientific">Porticoccus litoralis</name>
    <dbReference type="NCBI Taxonomy" id="434086"/>
    <lineage>
        <taxon>Bacteria</taxon>
        <taxon>Pseudomonadati</taxon>
        <taxon>Pseudomonadota</taxon>
        <taxon>Gammaproteobacteria</taxon>
        <taxon>Cellvibrionales</taxon>
        <taxon>Porticoccaceae</taxon>
        <taxon>Porticoccus</taxon>
    </lineage>
</organism>
<keyword evidence="5" id="KW-1185">Reference proteome</keyword>
<dbReference type="SUPFAM" id="SSF56935">
    <property type="entry name" value="Porins"/>
    <property type="match status" value="1"/>
</dbReference>
<dbReference type="EMBL" id="JAUUUU010000001">
    <property type="protein sequence ID" value="MDP1519577.1"/>
    <property type="molecule type" value="Genomic_DNA"/>
</dbReference>
<proteinExistence type="predicted"/>
<evidence type="ECO:0000313" key="5">
    <source>
        <dbReference type="Proteomes" id="UP001178354"/>
    </source>
</evidence>
<dbReference type="Proteomes" id="UP001178354">
    <property type="component" value="Unassembled WGS sequence"/>
</dbReference>
<feature type="coiled-coil region" evidence="1">
    <location>
        <begin position="25"/>
        <end position="59"/>
    </location>
</feature>
<keyword evidence="2" id="KW-0732">Signal</keyword>
<dbReference type="GO" id="GO:0015288">
    <property type="term" value="F:porin activity"/>
    <property type="evidence" value="ECO:0007669"/>
    <property type="project" value="InterPro"/>
</dbReference>
<evidence type="ECO:0000313" key="4">
    <source>
        <dbReference type="EMBL" id="MDP1519577.1"/>
    </source>
</evidence>
<dbReference type="InterPro" id="IPR033900">
    <property type="entry name" value="Gram_neg_porin_domain"/>
</dbReference>
<feature type="domain" description="Porin" evidence="3">
    <location>
        <begin position="75"/>
        <end position="394"/>
    </location>
</feature>
<dbReference type="GO" id="GO:0016020">
    <property type="term" value="C:membrane"/>
    <property type="evidence" value="ECO:0007669"/>
    <property type="project" value="InterPro"/>
</dbReference>
<accession>A0AAW8B0M0</accession>
<reference evidence="4" key="2">
    <citation type="submission" date="2023-08" db="EMBL/GenBank/DDBJ databases">
        <authorList>
            <person name="Luo J."/>
        </authorList>
    </citation>
    <scope>NUCLEOTIDE SEQUENCE</scope>
    <source>
        <strain evidence="4">DSM 25064</strain>
    </source>
</reference>
<gene>
    <name evidence="4" type="ORF">Q8A57_01165</name>
</gene>
<evidence type="ECO:0000259" key="3">
    <source>
        <dbReference type="Pfam" id="PF13609"/>
    </source>
</evidence>
<dbReference type="Pfam" id="PF13609">
    <property type="entry name" value="Porin_4"/>
    <property type="match status" value="1"/>
</dbReference>
<feature type="chain" id="PRO_5043488232" evidence="2">
    <location>
        <begin position="21"/>
        <end position="412"/>
    </location>
</feature>
<keyword evidence="1" id="KW-0175">Coiled coil</keyword>
<dbReference type="Gene3D" id="2.40.160.10">
    <property type="entry name" value="Porin"/>
    <property type="match status" value="1"/>
</dbReference>
<dbReference type="AlphaFoldDB" id="A0AAW8B0M0"/>